<name>A0A2X1VIW3_9BURK</name>
<proteinExistence type="predicted"/>
<evidence type="ECO:0000313" key="2">
    <source>
        <dbReference type="EMBL" id="SPY08300.1"/>
    </source>
</evidence>
<dbReference type="Pfam" id="PF13471">
    <property type="entry name" value="Transglut_core3"/>
    <property type="match status" value="1"/>
</dbReference>
<sequence>MKYLKFKSDYYPITIDNELIVLDICSNNFFFFNEEETQEILELTKAELPVIPKHLSFLFEKSDTKFKIISYIDIKGIDNYSWSNVKHFRRETSTRVKFYDKFIIILLFIVFQVKKNSFLKFKIKTLRLLKKAQNKSSDTQVDYANSVANYINKISKYLPFKLKCLEFSFILATFLSFKKINCTLYIGVQKYDFLSHAWVSIDNKVIGDYPYLSESLAIIFTL</sequence>
<evidence type="ECO:0000259" key="1">
    <source>
        <dbReference type="Pfam" id="PF13471"/>
    </source>
</evidence>
<protein>
    <recommendedName>
        <fullName evidence="1">Microcin J25-processing protein McjB C-terminal domain-containing protein</fullName>
    </recommendedName>
</protein>
<accession>A0A2X1VIW3</accession>
<dbReference type="AlphaFoldDB" id="A0A2X1VIW3"/>
<organism evidence="2 3">
    <name type="scientific">Oligella urethralis</name>
    <dbReference type="NCBI Taxonomy" id="90245"/>
    <lineage>
        <taxon>Bacteria</taxon>
        <taxon>Pseudomonadati</taxon>
        <taxon>Pseudomonadota</taxon>
        <taxon>Betaproteobacteria</taxon>
        <taxon>Burkholderiales</taxon>
        <taxon>Alcaligenaceae</taxon>
        <taxon>Oligella</taxon>
    </lineage>
</organism>
<dbReference type="InterPro" id="IPR053521">
    <property type="entry name" value="McjB-like"/>
</dbReference>
<dbReference type="EMBL" id="UATH01000001">
    <property type="protein sequence ID" value="SPY08300.1"/>
    <property type="molecule type" value="Genomic_DNA"/>
</dbReference>
<dbReference type="NCBIfam" id="NF033537">
    <property type="entry name" value="lasso_biosyn_B2"/>
    <property type="match status" value="1"/>
</dbReference>
<dbReference type="InterPro" id="IPR032708">
    <property type="entry name" value="McjB_C"/>
</dbReference>
<evidence type="ECO:0000313" key="3">
    <source>
        <dbReference type="Proteomes" id="UP000250242"/>
    </source>
</evidence>
<reference evidence="2 3" key="1">
    <citation type="submission" date="2018-06" db="EMBL/GenBank/DDBJ databases">
        <authorList>
            <consortium name="Pathogen Informatics"/>
            <person name="Doyle S."/>
        </authorList>
    </citation>
    <scope>NUCLEOTIDE SEQUENCE [LARGE SCALE GENOMIC DNA]</scope>
    <source>
        <strain evidence="2 3">NCTC11009</strain>
    </source>
</reference>
<dbReference type="Proteomes" id="UP000250242">
    <property type="component" value="Unassembled WGS sequence"/>
</dbReference>
<dbReference type="RefSeq" id="WP_048766676.1">
    <property type="nucleotide sequence ID" value="NZ_JVJW01000106.1"/>
</dbReference>
<feature type="domain" description="Microcin J25-processing protein McjB C-terminal" evidence="1">
    <location>
        <begin position="125"/>
        <end position="221"/>
    </location>
</feature>
<gene>
    <name evidence="2" type="ORF">NCTC11009_01526</name>
</gene>